<dbReference type="Pfam" id="PF06429">
    <property type="entry name" value="Flg_bbr_C"/>
    <property type="match status" value="1"/>
</dbReference>
<dbReference type="InterPro" id="IPR020013">
    <property type="entry name" value="Flagellar_FlgE/F/G"/>
</dbReference>
<dbReference type="GO" id="GO:0009424">
    <property type="term" value="C:bacterial-type flagellum hook"/>
    <property type="evidence" value="ECO:0007669"/>
    <property type="project" value="TreeGrafter"/>
</dbReference>
<evidence type="ECO:0000256" key="4">
    <source>
        <dbReference type="RuleBase" id="RU362116"/>
    </source>
</evidence>
<evidence type="ECO:0000259" key="7">
    <source>
        <dbReference type="Pfam" id="PF22692"/>
    </source>
</evidence>
<feature type="domain" description="Flagellar hook protein FlgE/F/G-like D1" evidence="7">
    <location>
        <begin position="136"/>
        <end position="190"/>
    </location>
</feature>
<evidence type="ECO:0000259" key="6">
    <source>
        <dbReference type="Pfam" id="PF06429"/>
    </source>
</evidence>
<comment type="similarity">
    <text evidence="2 4">Belongs to the flagella basal body rod proteins family.</text>
</comment>
<dbReference type="InterPro" id="IPR037925">
    <property type="entry name" value="FlgE/F/G-like"/>
</dbReference>
<evidence type="ECO:0000259" key="5">
    <source>
        <dbReference type="Pfam" id="PF00460"/>
    </source>
</evidence>
<sequence length="356" mass="37501">MIRSMYSGISGMRVNQTKLDVVGNNIANSGTTAFKTQRVRFQDMISQNNGSASGASRNLGGVNPKQVGLGVKLAGIDTVISQGNMLPTARNLDVAVDGDGYFLVARGETVFSDGIKIYDPAAPKDFMLPTDSKGLDILYTRDGSFMVDHEGNLLNSDGYRVLGYSILGSGDAKAKPDDITAESIQADGSLNFVDADSKKLQASGDLRTLKIPETVNIVTAAGVEEKRITSFAIEKNGTIKATLEGGAKAVIGQIGMAAFKNPAGLEKLGGNLLMTSPNSGKALIRSGVMPKGAVGAPNLGNEEAYGDVLQGVLEMSNVDLAEQFTDMIIATRSFQANSKAISTGDEILQEIINLKR</sequence>
<reference evidence="8 9" key="1">
    <citation type="submission" date="2018-06" db="EMBL/GenBank/DDBJ databases">
        <authorList>
            <consortium name="Pathogen Informatics"/>
            <person name="Doyle S."/>
        </authorList>
    </citation>
    <scope>NUCLEOTIDE SEQUENCE [LARGE SCALE GENOMIC DNA]</scope>
    <source>
        <strain evidence="8 9">NCTC9836</strain>
    </source>
</reference>
<feature type="domain" description="Flagellar basal-body/hook protein C-terminal" evidence="6">
    <location>
        <begin position="310"/>
        <end position="354"/>
    </location>
</feature>
<dbReference type="Pfam" id="PF00460">
    <property type="entry name" value="Flg_bb_rod"/>
    <property type="match status" value="1"/>
</dbReference>
<accession>A0A381J9S8</accession>
<dbReference type="InterPro" id="IPR010930">
    <property type="entry name" value="Flg_bb/hook_C_dom"/>
</dbReference>
<evidence type="ECO:0000313" key="8">
    <source>
        <dbReference type="EMBL" id="SUY47478.1"/>
    </source>
</evidence>
<keyword evidence="3 4" id="KW-0975">Bacterial flagellum</keyword>
<dbReference type="Proteomes" id="UP000254664">
    <property type="component" value="Unassembled WGS sequence"/>
</dbReference>
<gene>
    <name evidence="8" type="primary">flgE</name>
    <name evidence="8" type="ORF">NCTC9836_01811</name>
</gene>
<evidence type="ECO:0000256" key="2">
    <source>
        <dbReference type="ARBA" id="ARBA00009677"/>
    </source>
</evidence>
<dbReference type="SUPFAM" id="SSF117143">
    <property type="entry name" value="Flagellar hook protein flgE"/>
    <property type="match status" value="1"/>
</dbReference>
<comment type="subcellular location">
    <subcellularLocation>
        <location evidence="1 4">Bacterial flagellum basal body</location>
    </subcellularLocation>
</comment>
<dbReference type="PANTHER" id="PTHR30435">
    <property type="entry name" value="FLAGELLAR PROTEIN"/>
    <property type="match status" value="1"/>
</dbReference>
<evidence type="ECO:0000256" key="1">
    <source>
        <dbReference type="ARBA" id="ARBA00004117"/>
    </source>
</evidence>
<keyword evidence="8" id="KW-0966">Cell projection</keyword>
<dbReference type="GO" id="GO:0005829">
    <property type="term" value="C:cytosol"/>
    <property type="evidence" value="ECO:0007669"/>
    <property type="project" value="TreeGrafter"/>
</dbReference>
<keyword evidence="9" id="KW-1185">Reference proteome</keyword>
<evidence type="ECO:0000256" key="3">
    <source>
        <dbReference type="ARBA" id="ARBA00023143"/>
    </source>
</evidence>
<dbReference type="InterPro" id="IPR053967">
    <property type="entry name" value="LlgE_F_G-like_D1"/>
</dbReference>
<dbReference type="InterPro" id="IPR001444">
    <property type="entry name" value="Flag_bb_rod_N"/>
</dbReference>
<keyword evidence="8" id="KW-0969">Cilium</keyword>
<comment type="function">
    <text evidence="4">A flexible structure which links the flagellar filament to the drive apparatus in the basal body.</text>
</comment>
<organism evidence="8 9">
    <name type="scientific">Clostridium putrefaciens</name>
    <dbReference type="NCBI Taxonomy" id="99675"/>
    <lineage>
        <taxon>Bacteria</taxon>
        <taxon>Bacillati</taxon>
        <taxon>Bacillota</taxon>
        <taxon>Clostridia</taxon>
        <taxon>Eubacteriales</taxon>
        <taxon>Clostridiaceae</taxon>
        <taxon>Clostridium</taxon>
    </lineage>
</organism>
<feature type="domain" description="Flagellar basal body rod protein N-terminal" evidence="5">
    <location>
        <begin position="5"/>
        <end position="35"/>
    </location>
</feature>
<dbReference type="OrthoDB" id="9804559at2"/>
<dbReference type="Pfam" id="PF22692">
    <property type="entry name" value="LlgE_F_G_D1"/>
    <property type="match status" value="1"/>
</dbReference>
<dbReference type="GO" id="GO:0009425">
    <property type="term" value="C:bacterial-type flagellum basal body"/>
    <property type="evidence" value="ECO:0007669"/>
    <property type="project" value="UniProtKB-SubCell"/>
</dbReference>
<evidence type="ECO:0000313" key="9">
    <source>
        <dbReference type="Proteomes" id="UP000254664"/>
    </source>
</evidence>
<dbReference type="GO" id="GO:0071978">
    <property type="term" value="P:bacterial-type flagellum-dependent swarming motility"/>
    <property type="evidence" value="ECO:0007669"/>
    <property type="project" value="TreeGrafter"/>
</dbReference>
<name>A0A381J9S8_9CLOT</name>
<dbReference type="RefSeq" id="WP_115641434.1">
    <property type="nucleotide sequence ID" value="NZ_UFWZ01000001.1"/>
</dbReference>
<dbReference type="NCBIfam" id="TIGR03506">
    <property type="entry name" value="FlgEFG_subfam"/>
    <property type="match status" value="2"/>
</dbReference>
<dbReference type="AlphaFoldDB" id="A0A381J9S8"/>
<dbReference type="EMBL" id="UFWZ01000001">
    <property type="protein sequence ID" value="SUY47478.1"/>
    <property type="molecule type" value="Genomic_DNA"/>
</dbReference>
<dbReference type="PANTHER" id="PTHR30435:SF1">
    <property type="entry name" value="FLAGELLAR HOOK PROTEIN FLGE"/>
    <property type="match status" value="1"/>
</dbReference>
<protein>
    <recommendedName>
        <fullName evidence="4">Flagellar hook protein FlgE</fullName>
    </recommendedName>
</protein>
<proteinExistence type="inferred from homology"/>
<keyword evidence="8" id="KW-0282">Flagellum</keyword>